<dbReference type="EMBL" id="JAWJZF010000517">
    <property type="protein sequence ID" value="MDX2297205.1"/>
    <property type="molecule type" value="Genomic_DNA"/>
</dbReference>
<dbReference type="Proteomes" id="UP001278571">
    <property type="component" value="Unassembled WGS sequence"/>
</dbReference>
<keyword evidence="1" id="KW-0812">Transmembrane</keyword>
<accession>A0ABU4KIU1</accession>
<evidence type="ECO:0000256" key="1">
    <source>
        <dbReference type="SAM" id="Phobius"/>
    </source>
</evidence>
<evidence type="ECO:0000313" key="2">
    <source>
        <dbReference type="EMBL" id="MDX2297205.1"/>
    </source>
</evidence>
<reference evidence="2 3" key="1">
    <citation type="submission" date="2023-10" db="EMBL/GenBank/DDBJ databases">
        <authorList>
            <person name="Wang X.X."/>
        </authorList>
    </citation>
    <scope>NUCLEOTIDE SEQUENCE [LARGE SCALE GENOMIC DNA]</scope>
    <source>
        <strain evidence="2 3">NBRC 12816</strain>
    </source>
</reference>
<name>A0ABU4KIU1_9ACTN</name>
<feature type="transmembrane region" description="Helical" evidence="1">
    <location>
        <begin position="12"/>
        <end position="43"/>
    </location>
</feature>
<keyword evidence="1" id="KW-0472">Membrane</keyword>
<gene>
    <name evidence="2" type="ORF">R2363_34135</name>
</gene>
<dbReference type="RefSeq" id="WP_319013342.1">
    <property type="nucleotide sequence ID" value="NZ_JAWJZF010000517.1"/>
</dbReference>
<protein>
    <recommendedName>
        <fullName evidence="4">Integral membrane protein</fullName>
    </recommendedName>
</protein>
<comment type="caution">
    <text evidence="2">The sequence shown here is derived from an EMBL/GenBank/DDBJ whole genome shotgun (WGS) entry which is preliminary data.</text>
</comment>
<evidence type="ECO:0000313" key="3">
    <source>
        <dbReference type="Proteomes" id="UP001278571"/>
    </source>
</evidence>
<keyword evidence="1" id="KW-1133">Transmembrane helix</keyword>
<proteinExistence type="predicted"/>
<evidence type="ECO:0008006" key="4">
    <source>
        <dbReference type="Google" id="ProtNLM"/>
    </source>
</evidence>
<keyword evidence="3" id="KW-1185">Reference proteome</keyword>
<organism evidence="2 3">
    <name type="scientific">Streptomyces roseolus</name>
    <dbReference type="NCBI Taxonomy" id="67358"/>
    <lineage>
        <taxon>Bacteria</taxon>
        <taxon>Bacillati</taxon>
        <taxon>Actinomycetota</taxon>
        <taxon>Actinomycetes</taxon>
        <taxon>Kitasatosporales</taxon>
        <taxon>Streptomycetaceae</taxon>
        <taxon>Streptomyces</taxon>
    </lineage>
</organism>
<sequence length="58" mass="6059">MTAPDPDRRARLLLGGCFGVVIGGIVLAAVAMLLMSVAITGFYDRDGHDSEPVPTPSM</sequence>